<comment type="caution">
    <text evidence="1">The sequence shown here is derived from an EMBL/GenBank/DDBJ whole genome shotgun (WGS) entry which is preliminary data.</text>
</comment>
<dbReference type="RefSeq" id="WP_215371066.1">
    <property type="nucleotide sequence ID" value="NZ_JAGTIS010000002.1"/>
</dbReference>
<evidence type="ECO:0000313" key="1">
    <source>
        <dbReference type="EMBL" id="MBT8765393.1"/>
    </source>
</evidence>
<reference evidence="1 2" key="1">
    <citation type="submission" date="2021-04" db="EMBL/GenBank/DDBJ databases">
        <title>Pseudomonas boanensis sp. nov., a bacterium isolated from river water used for household purposes in Boane District, Mozambique.</title>
        <authorList>
            <person name="Nicklasson M."/>
            <person name="Martin-Rodriguez A.J."/>
            <person name="Thorell K."/>
            <person name="Neves L."/>
            <person name="Mussagy A."/>
            <person name="Rydberg H.A."/>
            <person name="Hernroth B."/>
            <person name="Svensson-Stadler L."/>
            <person name="Sjoling A."/>
        </authorList>
    </citation>
    <scope>NUCLEOTIDE SEQUENCE [LARGE SCALE GENOMIC DNA]</scope>
    <source>
        <strain evidence="1 2">DB1</strain>
    </source>
</reference>
<name>A0ABS5XCH4_9GAMM</name>
<organism evidence="1 2">
    <name type="scientific">Metapseudomonas boanensis</name>
    <dbReference type="NCBI Taxonomy" id="2822138"/>
    <lineage>
        <taxon>Bacteria</taxon>
        <taxon>Pseudomonadati</taxon>
        <taxon>Pseudomonadota</taxon>
        <taxon>Gammaproteobacteria</taxon>
        <taxon>Pseudomonadales</taxon>
        <taxon>Pseudomonadaceae</taxon>
        <taxon>Metapseudomonas</taxon>
    </lineage>
</organism>
<keyword evidence="2" id="KW-1185">Reference proteome</keyword>
<dbReference type="Proteomes" id="UP001519667">
    <property type="component" value="Unassembled WGS sequence"/>
</dbReference>
<accession>A0ABS5XCH4</accession>
<sequence>MAELRRSESGKGLYERLLHRLALALDEADTAIRLRDEQPHELELRGLTPAELELIQAYLDRDLHWLRGWHAAAAEIAQIEALPRRNAKLEREGSKPLMAKVRVALKHRQQLCCAMCGAPATWQRGQGIPACLSCGSQLFRTSNPR</sequence>
<protein>
    <submittedName>
        <fullName evidence="1">Uncharacterized protein</fullName>
    </submittedName>
</protein>
<dbReference type="EMBL" id="JAGTIS010000002">
    <property type="protein sequence ID" value="MBT8765393.1"/>
    <property type="molecule type" value="Genomic_DNA"/>
</dbReference>
<gene>
    <name evidence="1" type="ORF">J7302_04485</name>
</gene>
<proteinExistence type="predicted"/>
<evidence type="ECO:0000313" key="2">
    <source>
        <dbReference type="Proteomes" id="UP001519667"/>
    </source>
</evidence>